<reference evidence="1" key="1">
    <citation type="submission" date="2018-05" db="EMBL/GenBank/DDBJ databases">
        <authorList>
            <person name="Lanie J.A."/>
            <person name="Ng W.-L."/>
            <person name="Kazmierczak K.M."/>
            <person name="Andrzejewski T.M."/>
            <person name="Davidsen T.M."/>
            <person name="Wayne K.J."/>
            <person name="Tettelin H."/>
            <person name="Glass J.I."/>
            <person name="Rusch D."/>
            <person name="Podicherti R."/>
            <person name="Tsui H.-C.T."/>
            <person name="Winkler M.E."/>
        </authorList>
    </citation>
    <scope>NUCLEOTIDE SEQUENCE</scope>
</reference>
<dbReference type="PANTHER" id="PTHR34934">
    <property type="entry name" value="FLAVIN-DEPENDENT THYMIDYLATE SYNTHASE"/>
    <property type="match status" value="1"/>
</dbReference>
<dbReference type="GO" id="GO:0004799">
    <property type="term" value="F:thymidylate synthase activity"/>
    <property type="evidence" value="ECO:0007669"/>
    <property type="project" value="TreeGrafter"/>
</dbReference>
<dbReference type="Gene3D" id="6.10.140.450">
    <property type="match status" value="1"/>
</dbReference>
<sequence length="229" mass="26329">WSSDANSSAELLTEIYGRSCYRSFGTTLNPNVTRVRKTNREYIENTLQKGDGSIFEHVTANFFFADVSRVFTHELVRHRVGTAMSQESLRYARLTDINWFAPTVIKEDDATFQIYMTKMEELSKLQNELADMFDLDEKGKSFTVKKEATSAFRRLAPMGVATNIGWSANMRTIRHVIEMRTHPGAEEEIRLVFAKVAEIAISRWGNIFADYDKEMVDGLPWYTTNNKKV</sequence>
<dbReference type="PROSITE" id="PS51331">
    <property type="entry name" value="THYX"/>
    <property type="match status" value="1"/>
</dbReference>
<dbReference type="InterPro" id="IPR036098">
    <property type="entry name" value="Thymidylate_synthase_ThyX_sf"/>
</dbReference>
<evidence type="ECO:0008006" key="2">
    <source>
        <dbReference type="Google" id="ProtNLM"/>
    </source>
</evidence>
<feature type="non-terminal residue" evidence="1">
    <location>
        <position position="1"/>
    </location>
</feature>
<dbReference type="Gene3D" id="3.30.70.3180">
    <property type="match status" value="2"/>
</dbReference>
<dbReference type="GO" id="GO:0006231">
    <property type="term" value="P:dTMP biosynthetic process"/>
    <property type="evidence" value="ECO:0007669"/>
    <property type="project" value="InterPro"/>
</dbReference>
<dbReference type="SUPFAM" id="SSF69796">
    <property type="entry name" value="Thymidylate synthase-complementing protein Thy1"/>
    <property type="match status" value="1"/>
</dbReference>
<name>A0A382LCM2_9ZZZZ</name>
<accession>A0A382LCM2</accession>
<gene>
    <name evidence="1" type="ORF">METZ01_LOCUS285746</name>
</gene>
<dbReference type="GO" id="GO:0050797">
    <property type="term" value="F:thymidylate synthase (FAD) activity"/>
    <property type="evidence" value="ECO:0007669"/>
    <property type="project" value="InterPro"/>
</dbReference>
<dbReference type="AlphaFoldDB" id="A0A382LCM2"/>
<dbReference type="NCBIfam" id="TIGR02170">
    <property type="entry name" value="thyX"/>
    <property type="match status" value="1"/>
</dbReference>
<organism evidence="1">
    <name type="scientific">marine metagenome</name>
    <dbReference type="NCBI Taxonomy" id="408172"/>
    <lineage>
        <taxon>unclassified sequences</taxon>
        <taxon>metagenomes</taxon>
        <taxon>ecological metagenomes</taxon>
    </lineage>
</organism>
<dbReference type="InterPro" id="IPR003669">
    <property type="entry name" value="Thymidylate_synthase_ThyX"/>
</dbReference>
<dbReference type="Pfam" id="PF02511">
    <property type="entry name" value="Thy1"/>
    <property type="match status" value="1"/>
</dbReference>
<dbReference type="GO" id="GO:0070402">
    <property type="term" value="F:NADPH binding"/>
    <property type="evidence" value="ECO:0007669"/>
    <property type="project" value="TreeGrafter"/>
</dbReference>
<dbReference type="GO" id="GO:0050660">
    <property type="term" value="F:flavin adenine dinucleotide binding"/>
    <property type="evidence" value="ECO:0007669"/>
    <property type="project" value="InterPro"/>
</dbReference>
<proteinExistence type="predicted"/>
<dbReference type="PANTHER" id="PTHR34934:SF1">
    <property type="entry name" value="FLAVIN-DEPENDENT THYMIDYLATE SYNTHASE"/>
    <property type="match status" value="1"/>
</dbReference>
<protein>
    <recommendedName>
        <fullName evidence="2">Thymidylate synthase (FAD)</fullName>
    </recommendedName>
</protein>
<evidence type="ECO:0000313" key="1">
    <source>
        <dbReference type="EMBL" id="SVC32892.1"/>
    </source>
</evidence>
<dbReference type="EMBL" id="UINC01085389">
    <property type="protein sequence ID" value="SVC32892.1"/>
    <property type="molecule type" value="Genomic_DNA"/>
</dbReference>
<dbReference type="CDD" id="cd20175">
    <property type="entry name" value="ThyX"/>
    <property type="match status" value="1"/>
</dbReference>